<keyword evidence="2" id="KW-0472">Membrane</keyword>
<dbReference type="Proteomes" id="UP000178636">
    <property type="component" value="Unassembled WGS sequence"/>
</dbReference>
<dbReference type="AlphaFoldDB" id="A0A1G2DCV9"/>
<comment type="caution">
    <text evidence="3">The sequence shown here is derived from an EMBL/GenBank/DDBJ whole genome shotgun (WGS) entry which is preliminary data.</text>
</comment>
<protein>
    <submittedName>
        <fullName evidence="3">Uncharacterized protein</fullName>
    </submittedName>
</protein>
<feature type="region of interest" description="Disordered" evidence="1">
    <location>
        <begin position="36"/>
        <end position="57"/>
    </location>
</feature>
<sequence length="156" mass="16946">MKTRLDKKVAVAGLLAVAALTYFAFLGWSPSEEEVSAEDRRAVLSPPSSDTPDGRKDYRSVVERVAKASDTLTIGEHCSMDPLVLRFTEGATLTVTNTDTLPHTIAFADGKVFVLAPGYKKQLDITGVFGKSAGIHRYRCDDISKEESVGVLLITR</sequence>
<keyword evidence="2" id="KW-1133">Transmembrane helix</keyword>
<keyword evidence="2" id="KW-0812">Transmembrane</keyword>
<dbReference type="STRING" id="1798664.A3C93_02950"/>
<name>A0A1G2DCV9_9BACT</name>
<evidence type="ECO:0000313" key="3">
    <source>
        <dbReference type="EMBL" id="OGZ10628.1"/>
    </source>
</evidence>
<accession>A0A1G2DCV9</accession>
<proteinExistence type="predicted"/>
<gene>
    <name evidence="3" type="ORF">A3C93_02950</name>
</gene>
<dbReference type="SUPFAM" id="SSF49503">
    <property type="entry name" value="Cupredoxins"/>
    <property type="match status" value="1"/>
</dbReference>
<evidence type="ECO:0000313" key="4">
    <source>
        <dbReference type="Proteomes" id="UP000178636"/>
    </source>
</evidence>
<reference evidence="3 4" key="1">
    <citation type="journal article" date="2016" name="Nat. Commun.">
        <title>Thousands of microbial genomes shed light on interconnected biogeochemical processes in an aquifer system.</title>
        <authorList>
            <person name="Anantharaman K."/>
            <person name="Brown C.T."/>
            <person name="Hug L.A."/>
            <person name="Sharon I."/>
            <person name="Castelle C.J."/>
            <person name="Probst A.J."/>
            <person name="Thomas B.C."/>
            <person name="Singh A."/>
            <person name="Wilkins M.J."/>
            <person name="Karaoz U."/>
            <person name="Brodie E.L."/>
            <person name="Williams K.H."/>
            <person name="Hubbard S.S."/>
            <person name="Banfield J.F."/>
        </authorList>
    </citation>
    <scope>NUCLEOTIDE SEQUENCE [LARGE SCALE GENOMIC DNA]</scope>
</reference>
<dbReference type="EMBL" id="MHLO01000049">
    <property type="protein sequence ID" value="OGZ10628.1"/>
    <property type="molecule type" value="Genomic_DNA"/>
</dbReference>
<organism evidence="3 4">
    <name type="scientific">Candidatus Lloydbacteria bacterium RIFCSPHIGHO2_02_FULL_54_17</name>
    <dbReference type="NCBI Taxonomy" id="1798664"/>
    <lineage>
        <taxon>Bacteria</taxon>
        <taxon>Candidatus Lloydiibacteriota</taxon>
    </lineage>
</organism>
<evidence type="ECO:0000256" key="2">
    <source>
        <dbReference type="SAM" id="Phobius"/>
    </source>
</evidence>
<dbReference type="InterPro" id="IPR008972">
    <property type="entry name" value="Cupredoxin"/>
</dbReference>
<evidence type="ECO:0000256" key="1">
    <source>
        <dbReference type="SAM" id="MobiDB-lite"/>
    </source>
</evidence>
<feature type="transmembrane region" description="Helical" evidence="2">
    <location>
        <begin position="9"/>
        <end position="28"/>
    </location>
</feature>